<evidence type="ECO:0000256" key="12">
    <source>
        <dbReference type="ARBA" id="ARBA00023002"/>
    </source>
</evidence>
<feature type="active site" evidence="16">
    <location>
        <position position="179"/>
    </location>
</feature>
<dbReference type="InterPro" id="IPR036635">
    <property type="entry name" value="MurB_C_sf"/>
</dbReference>
<name>A0A9D5DNK6_9BACI</name>
<dbReference type="Proteomes" id="UP000051061">
    <property type="component" value="Unassembled WGS sequence"/>
</dbReference>
<dbReference type="GO" id="GO:0051301">
    <property type="term" value="P:cell division"/>
    <property type="evidence" value="ECO:0007669"/>
    <property type="project" value="UniProtKB-KW"/>
</dbReference>
<evidence type="ECO:0000256" key="11">
    <source>
        <dbReference type="ARBA" id="ARBA00022984"/>
    </source>
</evidence>
<evidence type="ECO:0000256" key="15">
    <source>
        <dbReference type="ARBA" id="ARBA00048914"/>
    </source>
</evidence>
<comment type="pathway">
    <text evidence="4 16">Cell wall biogenesis; peptidoglycan biosynthesis.</text>
</comment>
<dbReference type="PANTHER" id="PTHR21071">
    <property type="entry name" value="UDP-N-ACETYLENOLPYRUVOYLGLUCOSAMINE REDUCTASE"/>
    <property type="match status" value="1"/>
</dbReference>
<dbReference type="InterPro" id="IPR016166">
    <property type="entry name" value="FAD-bd_PCMH"/>
</dbReference>
<protein>
    <recommendedName>
        <fullName evidence="16">UDP-N-acetylenolpyruvoylglucosamine reductase</fullName>
        <ecNumber evidence="16">1.3.1.98</ecNumber>
    </recommendedName>
    <alternativeName>
        <fullName evidence="16">UDP-N-acetylmuramate dehydrogenase</fullName>
    </alternativeName>
</protein>
<keyword evidence="11 16" id="KW-0573">Peptidoglycan synthesis</keyword>
<evidence type="ECO:0000256" key="9">
    <source>
        <dbReference type="ARBA" id="ARBA00022857"/>
    </source>
</evidence>
<evidence type="ECO:0000256" key="8">
    <source>
        <dbReference type="ARBA" id="ARBA00022827"/>
    </source>
</evidence>
<dbReference type="Pfam" id="PF01565">
    <property type="entry name" value="FAD_binding_4"/>
    <property type="match status" value="1"/>
</dbReference>
<dbReference type="InterPro" id="IPR016169">
    <property type="entry name" value="FAD-bd_PCMH_sub2"/>
</dbReference>
<evidence type="ECO:0000256" key="7">
    <source>
        <dbReference type="ARBA" id="ARBA00022630"/>
    </source>
</evidence>
<dbReference type="InterPro" id="IPR011601">
    <property type="entry name" value="MurB_C"/>
</dbReference>
<comment type="catalytic activity">
    <reaction evidence="15 16">
        <text>UDP-N-acetyl-alpha-D-muramate + NADP(+) = UDP-N-acetyl-3-O-(1-carboxyvinyl)-alpha-D-glucosamine + NADPH + H(+)</text>
        <dbReference type="Rhea" id="RHEA:12248"/>
        <dbReference type="ChEBI" id="CHEBI:15378"/>
        <dbReference type="ChEBI" id="CHEBI:57783"/>
        <dbReference type="ChEBI" id="CHEBI:58349"/>
        <dbReference type="ChEBI" id="CHEBI:68483"/>
        <dbReference type="ChEBI" id="CHEBI:70757"/>
        <dbReference type="EC" id="1.3.1.98"/>
    </reaction>
</comment>
<dbReference type="PROSITE" id="PS51387">
    <property type="entry name" value="FAD_PCMH"/>
    <property type="match status" value="1"/>
</dbReference>
<comment type="caution">
    <text evidence="18">The sequence shown here is derived from an EMBL/GenBank/DDBJ whole genome shotgun (WGS) entry which is preliminary data.</text>
</comment>
<gene>
    <name evidence="16 18" type="primary">murB</name>
    <name evidence="18" type="ORF">AN965_07750</name>
</gene>
<dbReference type="NCBIfam" id="TIGR00179">
    <property type="entry name" value="murB"/>
    <property type="match status" value="1"/>
</dbReference>
<feature type="domain" description="FAD-binding PCMH-type" evidence="17">
    <location>
        <begin position="36"/>
        <end position="212"/>
    </location>
</feature>
<dbReference type="GO" id="GO:0008762">
    <property type="term" value="F:UDP-N-acetylmuramate dehydrogenase activity"/>
    <property type="evidence" value="ECO:0007669"/>
    <property type="project" value="UniProtKB-UniRule"/>
</dbReference>
<evidence type="ECO:0000256" key="5">
    <source>
        <dbReference type="ARBA" id="ARBA00022490"/>
    </source>
</evidence>
<evidence type="ECO:0000313" key="19">
    <source>
        <dbReference type="Proteomes" id="UP000051061"/>
    </source>
</evidence>
<keyword evidence="7 16" id="KW-0285">Flavoprotein</keyword>
<keyword evidence="5 16" id="KW-0963">Cytoplasm</keyword>
<dbReference type="EMBL" id="LJJD01000015">
    <property type="protein sequence ID" value="KQL57393.1"/>
    <property type="molecule type" value="Genomic_DNA"/>
</dbReference>
<evidence type="ECO:0000256" key="13">
    <source>
        <dbReference type="ARBA" id="ARBA00023306"/>
    </source>
</evidence>
<dbReference type="EC" id="1.3.1.98" evidence="16"/>
<dbReference type="GO" id="GO:0009252">
    <property type="term" value="P:peptidoglycan biosynthetic process"/>
    <property type="evidence" value="ECO:0007669"/>
    <property type="project" value="UniProtKB-UniRule"/>
</dbReference>
<comment type="similarity">
    <text evidence="16">Belongs to the MurB family.</text>
</comment>
<keyword evidence="6 16" id="KW-0132">Cell division</keyword>
<keyword evidence="10 16" id="KW-0133">Cell shape</keyword>
<dbReference type="Gene3D" id="3.30.465.10">
    <property type="match status" value="1"/>
</dbReference>
<comment type="subcellular location">
    <subcellularLocation>
        <location evidence="3 16">Cytoplasm</location>
    </subcellularLocation>
</comment>
<dbReference type="InterPro" id="IPR006094">
    <property type="entry name" value="Oxid_FAD_bind_N"/>
</dbReference>
<dbReference type="InterPro" id="IPR003170">
    <property type="entry name" value="MurB"/>
</dbReference>
<evidence type="ECO:0000256" key="16">
    <source>
        <dbReference type="HAMAP-Rule" id="MF_00037"/>
    </source>
</evidence>
<dbReference type="Pfam" id="PF02873">
    <property type="entry name" value="MurB_C"/>
    <property type="match status" value="1"/>
</dbReference>
<proteinExistence type="inferred from homology"/>
<dbReference type="SUPFAM" id="SSF56176">
    <property type="entry name" value="FAD-binding/transporter-associated domain-like"/>
    <property type="match status" value="1"/>
</dbReference>
<dbReference type="InterPro" id="IPR016167">
    <property type="entry name" value="FAD-bd_PCMH_sub1"/>
</dbReference>
<keyword evidence="8 16" id="KW-0274">FAD</keyword>
<feature type="active site" description="Proton donor" evidence="16">
    <location>
        <position position="229"/>
    </location>
</feature>
<evidence type="ECO:0000256" key="6">
    <source>
        <dbReference type="ARBA" id="ARBA00022618"/>
    </source>
</evidence>
<dbReference type="GO" id="GO:0071949">
    <property type="term" value="F:FAD binding"/>
    <property type="evidence" value="ECO:0007669"/>
    <property type="project" value="InterPro"/>
</dbReference>
<keyword evidence="9 16" id="KW-0521">NADP</keyword>
<dbReference type="HAMAP" id="MF_00037">
    <property type="entry name" value="MurB"/>
    <property type="match status" value="1"/>
</dbReference>
<evidence type="ECO:0000256" key="10">
    <source>
        <dbReference type="ARBA" id="ARBA00022960"/>
    </source>
</evidence>
<comment type="cofactor">
    <cofactor evidence="1 16">
        <name>FAD</name>
        <dbReference type="ChEBI" id="CHEBI:57692"/>
    </cofactor>
</comment>
<evidence type="ECO:0000256" key="1">
    <source>
        <dbReference type="ARBA" id="ARBA00001974"/>
    </source>
</evidence>
<dbReference type="NCBIfam" id="NF010480">
    <property type="entry name" value="PRK13905.1"/>
    <property type="match status" value="1"/>
</dbReference>
<dbReference type="AlphaFoldDB" id="A0A9D5DNK6"/>
<evidence type="ECO:0000256" key="3">
    <source>
        <dbReference type="ARBA" id="ARBA00004496"/>
    </source>
</evidence>
<evidence type="ECO:0000256" key="14">
    <source>
        <dbReference type="ARBA" id="ARBA00023316"/>
    </source>
</evidence>
<accession>A0A9D5DNK6</accession>
<dbReference type="GO" id="GO:0005829">
    <property type="term" value="C:cytosol"/>
    <property type="evidence" value="ECO:0007669"/>
    <property type="project" value="TreeGrafter"/>
</dbReference>
<organism evidence="18 19">
    <name type="scientific">Alkalicoccobacillus plakortidis</name>
    <dbReference type="NCBI Taxonomy" id="444060"/>
    <lineage>
        <taxon>Bacteria</taxon>
        <taxon>Bacillati</taxon>
        <taxon>Bacillota</taxon>
        <taxon>Bacilli</taxon>
        <taxon>Bacillales</taxon>
        <taxon>Bacillaceae</taxon>
        <taxon>Alkalicoccobacillus</taxon>
    </lineage>
</organism>
<dbReference type="SUPFAM" id="SSF56194">
    <property type="entry name" value="Uridine diphospho-N-Acetylenolpyruvylglucosamine reductase, MurB, C-terminal domain"/>
    <property type="match status" value="1"/>
</dbReference>
<feature type="active site" evidence="16">
    <location>
        <position position="299"/>
    </location>
</feature>
<dbReference type="PANTHER" id="PTHR21071:SF4">
    <property type="entry name" value="UDP-N-ACETYLENOLPYRUVOYLGLUCOSAMINE REDUCTASE"/>
    <property type="match status" value="1"/>
</dbReference>
<keyword evidence="12 16" id="KW-0560">Oxidoreductase</keyword>
<evidence type="ECO:0000256" key="2">
    <source>
        <dbReference type="ARBA" id="ARBA00003921"/>
    </source>
</evidence>
<evidence type="ECO:0000259" key="17">
    <source>
        <dbReference type="PROSITE" id="PS51387"/>
    </source>
</evidence>
<evidence type="ECO:0000256" key="4">
    <source>
        <dbReference type="ARBA" id="ARBA00004752"/>
    </source>
</evidence>
<evidence type="ECO:0000313" key="18">
    <source>
        <dbReference type="EMBL" id="KQL57393.1"/>
    </source>
</evidence>
<comment type="function">
    <text evidence="2 16">Cell wall formation.</text>
</comment>
<reference evidence="18 19" key="1">
    <citation type="submission" date="2015-09" db="EMBL/GenBank/DDBJ databases">
        <title>Genome sequencing project for genomic taxonomy and phylogenomics of Bacillus-like bacteria.</title>
        <authorList>
            <person name="Liu B."/>
            <person name="Wang J."/>
            <person name="Zhu Y."/>
            <person name="Liu G."/>
            <person name="Chen Q."/>
            <person name="Chen Z."/>
            <person name="Lan J."/>
            <person name="Che J."/>
            <person name="Ge C."/>
            <person name="Shi H."/>
            <person name="Pan Z."/>
            <person name="Liu X."/>
        </authorList>
    </citation>
    <scope>NUCLEOTIDE SEQUENCE [LARGE SCALE GENOMIC DNA]</scope>
    <source>
        <strain evidence="18 19">DSM 19153</strain>
    </source>
</reference>
<dbReference type="GO" id="GO:0071555">
    <property type="term" value="P:cell wall organization"/>
    <property type="evidence" value="ECO:0007669"/>
    <property type="project" value="UniProtKB-KW"/>
</dbReference>
<keyword evidence="19" id="KW-1185">Reference proteome</keyword>
<dbReference type="Gene3D" id="3.30.43.10">
    <property type="entry name" value="Uridine Diphospho-n-acetylenolpyruvylglucosamine Reductase, domain 2"/>
    <property type="match status" value="1"/>
</dbReference>
<dbReference type="InterPro" id="IPR036318">
    <property type="entry name" value="FAD-bd_PCMH-like_sf"/>
</dbReference>
<keyword evidence="13 16" id="KW-0131">Cell cycle</keyword>
<dbReference type="GO" id="GO:0008360">
    <property type="term" value="P:regulation of cell shape"/>
    <property type="evidence" value="ECO:0007669"/>
    <property type="project" value="UniProtKB-KW"/>
</dbReference>
<dbReference type="Gene3D" id="3.90.78.10">
    <property type="entry name" value="UDP-N-acetylenolpyruvoylglucosamine reductase, C-terminal domain"/>
    <property type="match status" value="1"/>
</dbReference>
<sequence>MIMNEYIERCEALLNELPNEVVRQDEPIYKHTYTQMGGLADLFITPNTYEETQLVLRFAHAHQVPVTLLGNGSNVIVKDGGIRGITLCLKQLNKVTITGTKMVAQTGATIIGASREALTQSLTGLEFACGIPGTVGGAFYMNAGAYGGQIADVLESVLVLTEEGDFLTLQKDEFEFDYRKSVFSKKRYIALEGTMLLEKGDAVQIKQKMDELTIARETKQPLEYPSCGSVFKRPPGMFAGKLIQESGLQGTRIGGAEVSKKHAGFIVNVDGSTATDYMNLVQYVREKVHETFGVMLETEVITIGEDLEDPVND</sequence>
<keyword evidence="14 16" id="KW-0961">Cell wall biogenesis/degradation</keyword>